<evidence type="ECO:0008006" key="3">
    <source>
        <dbReference type="Google" id="ProtNLM"/>
    </source>
</evidence>
<gene>
    <name evidence="1" type="ORF">H0H26_03685</name>
</gene>
<reference evidence="1 2" key="1">
    <citation type="submission" date="2020-07" db="EMBL/GenBank/DDBJ databases">
        <title>Genomic characterization of Flavobacterium psychrophilum strains.</title>
        <authorList>
            <person name="Castillo D."/>
            <person name="Jorgensen J."/>
            <person name="Middelboe M."/>
        </authorList>
    </citation>
    <scope>NUCLEOTIDE SEQUENCE [LARGE SCALE GENOMIC DNA]</scope>
    <source>
        <strain evidence="1 2">FPS-R7</strain>
    </source>
</reference>
<protein>
    <recommendedName>
        <fullName evidence="3">Lipoprotein</fullName>
    </recommendedName>
</protein>
<sequence>MEFANKVFSLMFILILTSCSKDEPSGSIYIEASPILKINSSGEGGNFLNTINGGNVQLYYKKDGVLTLLTYPGTDNPKGNSIFQEAPINEKMIKVHCYIGGNNNQEETYIKWNESDIDTLSYNITRYESGSIGINSLKFNSVSISNNNENGIYNIIKN</sequence>
<evidence type="ECO:0000313" key="1">
    <source>
        <dbReference type="EMBL" id="QRE04711.1"/>
    </source>
</evidence>
<proteinExistence type="predicted"/>
<organism evidence="1 2">
    <name type="scientific">Flavobacterium psychrophilum</name>
    <dbReference type="NCBI Taxonomy" id="96345"/>
    <lineage>
        <taxon>Bacteria</taxon>
        <taxon>Pseudomonadati</taxon>
        <taxon>Bacteroidota</taxon>
        <taxon>Flavobacteriia</taxon>
        <taxon>Flavobacteriales</taxon>
        <taxon>Flavobacteriaceae</taxon>
        <taxon>Flavobacterium</taxon>
    </lineage>
</organism>
<dbReference type="AlphaFoldDB" id="A0A7U2NGE7"/>
<evidence type="ECO:0000313" key="2">
    <source>
        <dbReference type="Proteomes" id="UP000596329"/>
    </source>
</evidence>
<name>A0A7U2NGE7_FLAPS</name>
<dbReference type="PROSITE" id="PS51257">
    <property type="entry name" value="PROKAR_LIPOPROTEIN"/>
    <property type="match status" value="1"/>
</dbReference>
<dbReference type="RefSeq" id="WP_123908324.1">
    <property type="nucleotide sequence ID" value="NZ_CP059075.1"/>
</dbReference>
<dbReference type="EMBL" id="CP059075">
    <property type="protein sequence ID" value="QRE04711.1"/>
    <property type="molecule type" value="Genomic_DNA"/>
</dbReference>
<dbReference type="Proteomes" id="UP000596329">
    <property type="component" value="Chromosome"/>
</dbReference>
<accession>A0A7U2NGE7</accession>